<evidence type="ECO:0000313" key="6">
    <source>
        <dbReference type="Proteomes" id="UP000243924"/>
    </source>
</evidence>
<feature type="domain" description="Carboxylesterase type B" evidence="4">
    <location>
        <begin position="611"/>
        <end position="660"/>
    </location>
</feature>
<accession>A0A1H2HV00</accession>
<name>A0A1H2HV00_9GAMM</name>
<dbReference type="Proteomes" id="UP000243924">
    <property type="component" value="Chromosome I"/>
</dbReference>
<comment type="similarity">
    <text evidence="1 3">Belongs to the type-B carboxylesterase/lipase family.</text>
</comment>
<dbReference type="PROSITE" id="PS00122">
    <property type="entry name" value="CARBOXYLESTERASE_B_1"/>
    <property type="match status" value="1"/>
</dbReference>
<evidence type="ECO:0000313" key="5">
    <source>
        <dbReference type="EMBL" id="SDU35702.1"/>
    </source>
</evidence>
<dbReference type="GO" id="GO:0016787">
    <property type="term" value="F:hydrolase activity"/>
    <property type="evidence" value="ECO:0007669"/>
    <property type="project" value="UniProtKB-KW"/>
</dbReference>
<dbReference type="Pfam" id="PF00135">
    <property type="entry name" value="COesterase"/>
    <property type="match status" value="2"/>
</dbReference>
<organism evidence="5 6">
    <name type="scientific">Halopseudomonas salegens</name>
    <dbReference type="NCBI Taxonomy" id="1434072"/>
    <lineage>
        <taxon>Bacteria</taxon>
        <taxon>Pseudomonadati</taxon>
        <taxon>Pseudomonadota</taxon>
        <taxon>Gammaproteobacteria</taxon>
        <taxon>Pseudomonadales</taxon>
        <taxon>Pseudomonadaceae</taxon>
        <taxon>Halopseudomonas</taxon>
    </lineage>
</organism>
<keyword evidence="3" id="KW-0732">Signal</keyword>
<evidence type="ECO:0000259" key="4">
    <source>
        <dbReference type="Pfam" id="PF00135"/>
    </source>
</evidence>
<keyword evidence="6" id="KW-1185">Reference proteome</keyword>
<dbReference type="RefSeq" id="WP_092389101.1">
    <property type="nucleotide sequence ID" value="NZ_LT629787.1"/>
</dbReference>
<dbReference type="STRING" id="1434072.SAMN05216210_3333"/>
<dbReference type="EC" id="3.1.1.-" evidence="3"/>
<proteinExistence type="inferred from homology"/>
<evidence type="ECO:0000256" key="2">
    <source>
        <dbReference type="ARBA" id="ARBA00022801"/>
    </source>
</evidence>
<dbReference type="InterPro" id="IPR029058">
    <property type="entry name" value="AB_hydrolase_fold"/>
</dbReference>
<dbReference type="InterPro" id="IPR002018">
    <property type="entry name" value="CarbesteraseB"/>
</dbReference>
<dbReference type="PROSITE" id="PS51257">
    <property type="entry name" value="PROKAR_LIPOPROTEIN"/>
    <property type="match status" value="1"/>
</dbReference>
<dbReference type="InterPro" id="IPR019826">
    <property type="entry name" value="Carboxylesterase_B_AS"/>
</dbReference>
<sequence>MTYRLSRLRPALLGATLAPLFLALAGCLSGSGGSSSDSASNTGTFIDSPVAGLDYKGSSTPASLTDEQGQFSYADGETIHFAIGDLELGAAVGAEVLTPLSIIDGAESAEDQRVTNMLVLLQSLDADGDLNNGIQITDTIRNQVSMNANDIFLDQSPSEFRASIVSLIDTLETAGAFSDTDPRPRQVTTFANAHEHFARSMSPRALVSTTGGELRGFEADESTWQFLGVPYAKPPLGDLRWRPPVEPEPWNGVREAVAWADQSAQDPALQAINKGGMSEDSLYLNVTAPKDADGLPVMVWFHGGAFTILSGNSQQYNNPDGLTKEGVVLVTVNHRLGPFGYIAHPLLTEESGYNGSGNYGQMDLVMALEWVRDNIAAFGGDPGNVTLFGQSGGGGKTYALMNSPMAEGLFHKAIVQSAFAPLDPASTPETSLAGSEQIGAALFERAGVTTLEEARALDWNELVQADVDNNIPRQIYRPNSDNYYLPDTYFNTAMAGMPSDVPLMAGVTNGDGLNHRLSMPVWLNQRSDTYESEQFVYRFSRVPDGWGDMGLLSCHGCELPYLFNYPAGMVQNFQLGLVTTPEGTRPTIGDLNGNGVVGEPQDVFLSMEYGAVDHAISDLIITMWTNFAKTGNPSTASFDWPAFTLDNDTYVEIGPHAQATVETGLEAAMQ</sequence>
<keyword evidence="2 3" id="KW-0378">Hydrolase</keyword>
<dbReference type="OrthoDB" id="9775851at2"/>
<reference evidence="6" key="1">
    <citation type="submission" date="2016-10" db="EMBL/GenBank/DDBJ databases">
        <authorList>
            <person name="Varghese N."/>
            <person name="Submissions S."/>
        </authorList>
    </citation>
    <scope>NUCLEOTIDE SEQUENCE [LARGE SCALE GENOMIC DNA]</scope>
    <source>
        <strain evidence="6">CECT 8338</strain>
    </source>
</reference>
<dbReference type="PANTHER" id="PTHR11559">
    <property type="entry name" value="CARBOXYLESTERASE"/>
    <property type="match status" value="1"/>
</dbReference>
<evidence type="ECO:0000256" key="1">
    <source>
        <dbReference type="ARBA" id="ARBA00005964"/>
    </source>
</evidence>
<dbReference type="SUPFAM" id="SSF53474">
    <property type="entry name" value="alpha/beta-Hydrolases"/>
    <property type="match status" value="1"/>
</dbReference>
<feature type="signal peptide" evidence="3">
    <location>
        <begin position="1"/>
        <end position="25"/>
    </location>
</feature>
<evidence type="ECO:0000256" key="3">
    <source>
        <dbReference type="RuleBase" id="RU361235"/>
    </source>
</evidence>
<feature type="chain" id="PRO_5009029413" description="Carboxylic ester hydrolase" evidence="3">
    <location>
        <begin position="26"/>
        <end position="670"/>
    </location>
</feature>
<feature type="domain" description="Carboxylesterase type B" evidence="4">
    <location>
        <begin position="206"/>
        <end position="514"/>
    </location>
</feature>
<protein>
    <recommendedName>
        <fullName evidence="3">Carboxylic ester hydrolase</fullName>
        <ecNumber evidence="3">3.1.1.-</ecNumber>
    </recommendedName>
</protein>
<dbReference type="Gene3D" id="3.40.50.1820">
    <property type="entry name" value="alpha/beta hydrolase"/>
    <property type="match status" value="2"/>
</dbReference>
<gene>
    <name evidence="5" type="ORF">SAMN05216210_3333</name>
</gene>
<dbReference type="EMBL" id="LT629787">
    <property type="protein sequence ID" value="SDU35702.1"/>
    <property type="molecule type" value="Genomic_DNA"/>
</dbReference>
<dbReference type="InterPro" id="IPR050309">
    <property type="entry name" value="Type-B_Carboxylest/Lipase"/>
</dbReference>
<dbReference type="AlphaFoldDB" id="A0A1H2HV00"/>